<evidence type="ECO:0000313" key="3">
    <source>
        <dbReference type="Proteomes" id="UP000009058"/>
    </source>
</evidence>
<dbReference type="Proteomes" id="UP000009058">
    <property type="component" value="Chromosome 3"/>
</dbReference>
<evidence type="ECO:0000313" key="2">
    <source>
        <dbReference type="EMBL" id="EHA51993.1"/>
    </source>
</evidence>
<organism evidence="2 3">
    <name type="scientific">Pyricularia oryzae (strain 70-15 / ATCC MYA-4617 / FGSC 8958)</name>
    <name type="common">Rice blast fungus</name>
    <name type="synonym">Magnaporthe oryzae</name>
    <dbReference type="NCBI Taxonomy" id="242507"/>
    <lineage>
        <taxon>Eukaryota</taxon>
        <taxon>Fungi</taxon>
        <taxon>Dikarya</taxon>
        <taxon>Ascomycota</taxon>
        <taxon>Pezizomycotina</taxon>
        <taxon>Sordariomycetes</taxon>
        <taxon>Sordariomycetidae</taxon>
        <taxon>Magnaporthales</taxon>
        <taxon>Pyriculariaceae</taxon>
        <taxon>Pyricularia</taxon>
    </lineage>
</organism>
<reference evidence="2 3" key="1">
    <citation type="journal article" date="2005" name="Nature">
        <title>The genome sequence of the rice blast fungus Magnaporthe grisea.</title>
        <authorList>
            <person name="Dean R.A."/>
            <person name="Talbot N.J."/>
            <person name="Ebbole D.J."/>
            <person name="Farman M.L."/>
            <person name="Mitchell T.K."/>
            <person name="Orbach M.J."/>
            <person name="Thon M."/>
            <person name="Kulkarni R."/>
            <person name="Xu J.R."/>
            <person name="Pan H."/>
            <person name="Read N.D."/>
            <person name="Lee Y.H."/>
            <person name="Carbone I."/>
            <person name="Brown D."/>
            <person name="Oh Y.Y."/>
            <person name="Donofrio N."/>
            <person name="Jeong J.S."/>
            <person name="Soanes D.M."/>
            <person name="Djonovic S."/>
            <person name="Kolomiets E."/>
            <person name="Rehmeyer C."/>
            <person name="Li W."/>
            <person name="Harding M."/>
            <person name="Kim S."/>
            <person name="Lebrun M.H."/>
            <person name="Bohnert H."/>
            <person name="Coughlan S."/>
            <person name="Butler J."/>
            <person name="Calvo S."/>
            <person name="Ma L.J."/>
            <person name="Nicol R."/>
            <person name="Purcell S."/>
            <person name="Nusbaum C."/>
            <person name="Galagan J.E."/>
            <person name="Birren B.W."/>
        </authorList>
    </citation>
    <scope>NUCLEOTIDE SEQUENCE [LARGE SCALE GENOMIC DNA]</scope>
    <source>
        <strain evidence="3">70-15 / ATCC MYA-4617 / FGSC 8958</strain>
    </source>
</reference>
<dbReference type="RefSeq" id="XP_003711800.1">
    <property type="nucleotide sequence ID" value="XM_003711752.1"/>
</dbReference>
<dbReference type="EMBL" id="CM001233">
    <property type="protein sequence ID" value="EHA51993.1"/>
    <property type="molecule type" value="Genomic_DNA"/>
</dbReference>
<protein>
    <recommendedName>
        <fullName evidence="4">Extracellular membrane protein CFEM domain-containing protein</fullName>
    </recommendedName>
</protein>
<proteinExistence type="predicted"/>
<evidence type="ECO:0000256" key="1">
    <source>
        <dbReference type="SAM" id="SignalP"/>
    </source>
</evidence>
<evidence type="ECO:0008006" key="4">
    <source>
        <dbReference type="Google" id="ProtNLM"/>
    </source>
</evidence>
<gene>
    <name evidence="2" type="ORF">MGG_16724</name>
</gene>
<dbReference type="OrthoDB" id="10452986at2759"/>
<name>G4N4C5_PYRO7</name>
<dbReference type="GeneID" id="12984214"/>
<feature type="signal peptide" evidence="1">
    <location>
        <begin position="1"/>
        <end position="22"/>
    </location>
</feature>
<keyword evidence="1" id="KW-0732">Signal</keyword>
<reference key="2">
    <citation type="submission" date="2011-05" db="EMBL/GenBank/DDBJ databases">
        <title>The Genome Sequence of Magnaporthe oryzae 70-15.</title>
        <authorList>
            <consortium name="The Broad Institute Genome Sequencing Platform"/>
            <person name="Ma L.-J."/>
            <person name="Dead R."/>
            <person name="Young S.K."/>
            <person name="Zeng Q."/>
            <person name="Gargeya S."/>
            <person name="Fitzgerald M."/>
            <person name="Haas B."/>
            <person name="Abouelleil A."/>
            <person name="Alvarado L."/>
            <person name="Arachchi H.M."/>
            <person name="Berlin A."/>
            <person name="Brown A."/>
            <person name="Chapman S.B."/>
            <person name="Chen Z."/>
            <person name="Dunbar C."/>
            <person name="Freedman E."/>
            <person name="Gearin G."/>
            <person name="Gellesch M."/>
            <person name="Goldberg J."/>
            <person name="Griggs A."/>
            <person name="Gujja S."/>
            <person name="Heiman D."/>
            <person name="Howarth C."/>
            <person name="Larson L."/>
            <person name="Lui A."/>
            <person name="MacDonald P.J.P."/>
            <person name="Mehta T."/>
            <person name="Montmayeur A."/>
            <person name="Murphy C."/>
            <person name="Neiman D."/>
            <person name="Pearson M."/>
            <person name="Priest M."/>
            <person name="Roberts A."/>
            <person name="Saif S."/>
            <person name="Shea T."/>
            <person name="Shenoy N."/>
            <person name="Sisk P."/>
            <person name="Stolte C."/>
            <person name="Sykes S."/>
            <person name="Yandava C."/>
            <person name="Wortman J."/>
            <person name="Nusbaum C."/>
            <person name="Birren B."/>
        </authorList>
    </citation>
    <scope>NUCLEOTIDE SEQUENCE</scope>
    <source>
        <strain>70-15</strain>
    </source>
</reference>
<dbReference type="InParanoid" id="G4N4C5"/>
<dbReference type="AlphaFoldDB" id="G4N4C5"/>
<accession>G4N4C5</accession>
<dbReference type="KEGG" id="mgr:MGG_16724"/>
<keyword evidence="3" id="KW-1185">Reference proteome</keyword>
<feature type="chain" id="PRO_5003466105" description="Extracellular membrane protein CFEM domain-containing protein" evidence="1">
    <location>
        <begin position="23"/>
        <end position="144"/>
    </location>
</feature>
<dbReference type="HOGENOM" id="CLU_1796851_0_0_1"/>
<sequence length="144" mass="14979">MLIVTISESVVSFFSFVAVLQAESSGKRTYKRRAHPLNHTVSCLSAQATRSTRASTELKTSKRPANEPDTAANMQFILTLATLLAAASASPVAAPAAAPVYARAAAAPCKNLDKYLECAAQGCHPSIPAGVCAAPATCAIIWCT</sequence>
<dbReference type="VEuPathDB" id="FungiDB:MGG_16724"/>